<dbReference type="Ensembl" id="ENSSMAT00000040154.1">
    <property type="protein sequence ID" value="ENSSMAP00000060979.1"/>
    <property type="gene ID" value="ENSSMAG00000031303.1"/>
</dbReference>
<accession>A0A8D3DN70</accession>
<dbReference type="Proteomes" id="UP000694558">
    <property type="component" value="Chromosome 8"/>
</dbReference>
<reference evidence="1" key="1">
    <citation type="submission" date="2023-05" db="EMBL/GenBank/DDBJ databases">
        <title>High-quality long-read genome of Scophthalmus maximus.</title>
        <authorList>
            <person name="Lien S."/>
            <person name="Martinez P."/>
        </authorList>
    </citation>
    <scope>NUCLEOTIDE SEQUENCE [LARGE SCALE GENOMIC DNA]</scope>
</reference>
<evidence type="ECO:0000313" key="2">
    <source>
        <dbReference type="Proteomes" id="UP000694558"/>
    </source>
</evidence>
<proteinExistence type="predicted"/>
<reference evidence="1" key="2">
    <citation type="submission" date="2025-08" db="UniProtKB">
        <authorList>
            <consortium name="Ensembl"/>
        </authorList>
    </citation>
    <scope>IDENTIFICATION</scope>
</reference>
<protein>
    <submittedName>
        <fullName evidence="1">Uncharacterized protein</fullName>
    </submittedName>
</protein>
<sequence length="163" mass="18336">MDESHRTNVLVTACLKTPVDPRTKAPVASYDRGGGIALALSHRCDEKRVEPEGKALDLPVIRRGPLVANAHAASGDRLDLSGIFFSNEEYYSKLEELKKAHLRTMAELDGMYRRKLQLKFMEPLDAATLEAGHRWARPLAPDYSKCEMRNVRNGVYIFEGAFF</sequence>
<organism evidence="1 2">
    <name type="scientific">Scophthalmus maximus</name>
    <name type="common">Turbot</name>
    <name type="synonym">Psetta maxima</name>
    <dbReference type="NCBI Taxonomy" id="52904"/>
    <lineage>
        <taxon>Eukaryota</taxon>
        <taxon>Metazoa</taxon>
        <taxon>Chordata</taxon>
        <taxon>Craniata</taxon>
        <taxon>Vertebrata</taxon>
        <taxon>Euteleostomi</taxon>
        <taxon>Actinopterygii</taxon>
        <taxon>Neopterygii</taxon>
        <taxon>Teleostei</taxon>
        <taxon>Neoteleostei</taxon>
        <taxon>Acanthomorphata</taxon>
        <taxon>Carangaria</taxon>
        <taxon>Pleuronectiformes</taxon>
        <taxon>Pleuronectoidei</taxon>
        <taxon>Scophthalmidae</taxon>
        <taxon>Scophthalmus</taxon>
    </lineage>
</organism>
<dbReference type="AlphaFoldDB" id="A0A8D3DN70"/>
<dbReference type="GeneTree" id="ENSGT00940000157824"/>
<evidence type="ECO:0000313" key="1">
    <source>
        <dbReference type="Ensembl" id="ENSSMAP00000060979.1"/>
    </source>
</evidence>
<name>A0A8D3DN70_SCOMX</name>